<evidence type="ECO:0000313" key="4">
    <source>
        <dbReference type="EMBL" id="CDP22945.1"/>
    </source>
</evidence>
<evidence type="ECO:0000313" key="3">
    <source>
        <dbReference type="EMBL" id="CAP60307.1"/>
    </source>
</evidence>
<organism evidence="3">
    <name type="scientific">Podospora anserina (strain S / ATCC MYA-4624 / DSM 980 / FGSC 10383)</name>
    <name type="common">Pleurage anserina</name>
    <dbReference type="NCBI Taxonomy" id="515849"/>
    <lineage>
        <taxon>Eukaryota</taxon>
        <taxon>Fungi</taxon>
        <taxon>Dikarya</taxon>
        <taxon>Ascomycota</taxon>
        <taxon>Pezizomycotina</taxon>
        <taxon>Sordariomycetes</taxon>
        <taxon>Sordariomycetidae</taxon>
        <taxon>Sordariales</taxon>
        <taxon>Podosporaceae</taxon>
        <taxon>Podospora</taxon>
        <taxon>Podospora anserina</taxon>
    </lineage>
</organism>
<dbReference type="GeneID" id="6196922"/>
<proteinExistence type="inferred from homology"/>
<dbReference type="Proteomes" id="UP000001197">
    <property type="component" value="Chromosome 1"/>
</dbReference>
<reference evidence="3 5" key="1">
    <citation type="journal article" date="2008" name="Genome Biol.">
        <title>The genome sequence of the model ascomycete fungus Podospora anserina.</title>
        <authorList>
            <person name="Espagne E."/>
            <person name="Lespinet O."/>
            <person name="Malagnac F."/>
            <person name="Da Silva C."/>
            <person name="Jaillon O."/>
            <person name="Porcel B.M."/>
            <person name="Couloux A."/>
            <person name="Aury J.-M."/>
            <person name="Segurens B."/>
            <person name="Poulain J."/>
            <person name="Anthouard V."/>
            <person name="Grossetete S."/>
            <person name="Khalili H."/>
            <person name="Coppin E."/>
            <person name="Dequard-Chablat M."/>
            <person name="Picard M."/>
            <person name="Contamine V."/>
            <person name="Arnaise S."/>
            <person name="Bourdais A."/>
            <person name="Berteaux-Lecellier V."/>
            <person name="Gautheret D."/>
            <person name="de Vries R.P."/>
            <person name="Battaglia E."/>
            <person name="Coutinho P.M."/>
            <person name="Danchin E.G.J."/>
            <person name="Henrissat B."/>
            <person name="El Khoury R."/>
            <person name="Sainsard-Chanet A."/>
            <person name="Boivin A."/>
            <person name="Pinan-Lucarre B."/>
            <person name="Sellem C.H."/>
            <person name="Debuchy R."/>
            <person name="Wincker P."/>
            <person name="Weissenbach J."/>
            <person name="Silar P."/>
        </authorList>
    </citation>
    <scope>NUCLEOTIDE SEQUENCE [LARGE SCALE GENOMIC DNA]</scope>
    <source>
        <strain evidence="5">S / ATCC MYA-4624 / DSM 980 / FGSC 10383</strain>
        <strain evidence="3">S mat+</strain>
    </source>
</reference>
<evidence type="ECO:0000256" key="2">
    <source>
        <dbReference type="SAM" id="MobiDB-lite"/>
    </source>
</evidence>
<dbReference type="PANTHER" id="PTHR34598:SF3">
    <property type="entry name" value="OXIDOREDUCTASE AN1597"/>
    <property type="match status" value="1"/>
</dbReference>
<dbReference type="KEGG" id="pan:PODANSg09874"/>
<keyword evidence="5" id="KW-1185">Reference proteome</keyword>
<dbReference type="NCBIfam" id="NF041278">
    <property type="entry name" value="CmcJ_NvfI_EfuI"/>
    <property type="match status" value="2"/>
</dbReference>
<dbReference type="eggNOG" id="ENOG502SJT0">
    <property type="taxonomic scope" value="Eukaryota"/>
</dbReference>
<comment type="similarity">
    <text evidence="1">Belongs to the asaB hydroxylase/desaturase family.</text>
</comment>
<dbReference type="GO" id="GO:0016491">
    <property type="term" value="F:oxidoreductase activity"/>
    <property type="evidence" value="ECO:0007669"/>
    <property type="project" value="InterPro"/>
</dbReference>
<reference evidence="4" key="4">
    <citation type="submission" date="2015-04" db="EMBL/GenBank/DDBJ databases">
        <title>Maintaining two mating types: Structure of the mating type locus and its role in heterokaryosis in Podospora anserina.</title>
        <authorList>
            <person name="Grognet P."/>
            <person name="Bidard F."/>
            <person name="Kuchly C."/>
            <person name="Chan Ho Tong L."/>
            <person name="Coppin E."/>
            <person name="Ait Benkhali J."/>
            <person name="Couloux A."/>
            <person name="Wincker P."/>
            <person name="Debuchy R."/>
            <person name="Silar P."/>
        </authorList>
    </citation>
    <scope>NUCLEOTIDE SEQUENCE</scope>
</reference>
<dbReference type="AlphaFoldDB" id="B2AB45"/>
<sequence>MGHHIRTTINHYDDPEDGTPPTPVYVGSTQVNNSRPMIAIPVTVTDITGHESTFTLDTHGFQYHTKPTSFSAFHDEQQIAHDYYRECERLIRDLTNASNVLAFDHKVRRGPSHWHSIKENNAACRGPLHRAHVDQSYDGAVLRLREQFPNETDFTAVSQKRWQIINVTHPPFPPGKHPLNLPNNHPQIWRPLSPILRDPLALCSAPSVPDTDLLPASIIYLKTGKRNESWTVKKPKPSSSHKWYYKHHQQPTEVILIKCFDSDLTCPARRVPHCAVEDPEHITAADRESVEVRCLVFY</sequence>
<gene>
    <name evidence="3" type="ORF">PODANS_1_6090</name>
</gene>
<feature type="region of interest" description="Disordered" evidence="2">
    <location>
        <begin position="1"/>
        <end position="21"/>
    </location>
</feature>
<accession>B2AB45</accession>
<protein>
    <submittedName>
        <fullName evidence="3">Podospora anserina S mat+ genomic DNA chromosome 1, supercontig 1</fullName>
    </submittedName>
</protein>
<name>B2AB45_PODAN</name>
<dbReference type="PANTHER" id="PTHR34598">
    <property type="entry name" value="BLL6449 PROTEIN"/>
    <property type="match status" value="1"/>
</dbReference>
<dbReference type="EMBL" id="FO904936">
    <property type="protein sequence ID" value="CDP22945.1"/>
    <property type="molecule type" value="Genomic_DNA"/>
</dbReference>
<reference evidence="3" key="2">
    <citation type="submission" date="2008-07" db="EMBL/GenBank/DDBJ databases">
        <authorList>
            <person name="Genoscope - CEA"/>
        </authorList>
    </citation>
    <scope>NUCLEOTIDE SEQUENCE</scope>
    <source>
        <strain evidence="3">S mat+</strain>
    </source>
</reference>
<dbReference type="InterPro" id="IPR044053">
    <property type="entry name" value="AsaB-like"/>
</dbReference>
<dbReference type="HOGENOM" id="CLU_042688_2_0_1"/>
<reference evidence="5" key="3">
    <citation type="journal article" date="2014" name="Genetics">
        <title>Maintaining two mating types: Structure of the mating type locus and its role in heterokaryosis in Podospora anserina.</title>
        <authorList>
            <person name="Grognet P."/>
            <person name="Bidard F."/>
            <person name="Kuchly C."/>
            <person name="Tong L.C.H."/>
            <person name="Coppin E."/>
            <person name="Benkhali J.A."/>
            <person name="Couloux A."/>
            <person name="Wincker P."/>
            <person name="Debuchy R."/>
            <person name="Silar P."/>
        </authorList>
    </citation>
    <scope>GENOME REANNOTATION</scope>
    <source>
        <strain evidence="5">S / ATCC MYA-4624 / DSM 980 / FGSC 10383</strain>
    </source>
</reference>
<dbReference type="VEuPathDB" id="FungiDB:PODANS_1_6090"/>
<evidence type="ECO:0000256" key="1">
    <source>
        <dbReference type="ARBA" id="ARBA00023604"/>
    </source>
</evidence>
<dbReference type="EMBL" id="CU633438">
    <property type="protein sequence ID" value="CAP60307.1"/>
    <property type="molecule type" value="Genomic_DNA"/>
</dbReference>
<evidence type="ECO:0000313" key="5">
    <source>
        <dbReference type="Proteomes" id="UP000001197"/>
    </source>
</evidence>
<dbReference type="RefSeq" id="XP_001912825.1">
    <property type="nucleotide sequence ID" value="XM_001912790.1"/>
</dbReference>
<dbReference type="OrthoDB" id="412788at2759"/>